<dbReference type="OrthoDB" id="1116574at2"/>
<evidence type="ECO:0000256" key="4">
    <source>
        <dbReference type="PIRSR" id="PIRSR602678-1"/>
    </source>
</evidence>
<dbReference type="Pfam" id="PF01784">
    <property type="entry name" value="DUF34_NIF3"/>
    <property type="match status" value="1"/>
</dbReference>
<feature type="binding site" evidence="4">
    <location>
        <position position="63"/>
    </location>
    <ligand>
        <name>a divalent metal cation</name>
        <dbReference type="ChEBI" id="CHEBI:60240"/>
        <label>1</label>
    </ligand>
</feature>
<dbReference type="InterPro" id="IPR002678">
    <property type="entry name" value="DUF34/NIF3"/>
</dbReference>
<dbReference type="STRING" id="1763538.LPB68_18885"/>
<organism evidence="5 6">
    <name type="scientific">Paenibacillus crassostreae</name>
    <dbReference type="NCBI Taxonomy" id="1763538"/>
    <lineage>
        <taxon>Bacteria</taxon>
        <taxon>Bacillati</taxon>
        <taxon>Bacillota</taxon>
        <taxon>Bacilli</taxon>
        <taxon>Bacillales</taxon>
        <taxon>Paenibacillaceae</taxon>
        <taxon>Paenibacillus</taxon>
    </lineage>
</organism>
<dbReference type="AlphaFoldDB" id="A0A167FUM5"/>
<keyword evidence="3 4" id="KW-0479">Metal-binding</keyword>
<protein>
    <recommendedName>
        <fullName evidence="2">GTP cyclohydrolase 1 type 2 homolog</fullName>
    </recommendedName>
</protein>
<reference evidence="5 6" key="1">
    <citation type="submission" date="2016-02" db="EMBL/GenBank/DDBJ databases">
        <title>Paenibacillus sp. LPB0068, isolated from Crassostrea gigas.</title>
        <authorList>
            <person name="Shin S.-K."/>
            <person name="Yi H."/>
        </authorList>
    </citation>
    <scope>NUCLEOTIDE SEQUENCE [LARGE SCALE GENOMIC DNA]</scope>
    <source>
        <strain evidence="5 6">LPB0068</strain>
    </source>
</reference>
<dbReference type="GO" id="GO:0046872">
    <property type="term" value="F:metal ion binding"/>
    <property type="evidence" value="ECO:0007669"/>
    <property type="project" value="UniProtKB-KW"/>
</dbReference>
<evidence type="ECO:0000313" key="5">
    <source>
        <dbReference type="EMBL" id="OAB76917.1"/>
    </source>
</evidence>
<dbReference type="SUPFAM" id="SSF102705">
    <property type="entry name" value="NIF3 (NGG1p interacting factor 3)-like"/>
    <property type="match status" value="1"/>
</dbReference>
<dbReference type="Gene3D" id="3.40.1390.30">
    <property type="entry name" value="NIF3 (NGG1p interacting factor 3)-like"/>
    <property type="match status" value="2"/>
</dbReference>
<gene>
    <name evidence="5" type="ORF">PNBC_05850</name>
</gene>
<accession>A0A167FUM5</accession>
<evidence type="ECO:0000313" key="6">
    <source>
        <dbReference type="Proteomes" id="UP000077134"/>
    </source>
</evidence>
<feature type="binding site" evidence="4">
    <location>
        <position position="228"/>
    </location>
    <ligand>
        <name>a divalent metal cation</name>
        <dbReference type="ChEBI" id="CHEBI:60240"/>
        <label>1</label>
    </ligand>
</feature>
<comment type="caution">
    <text evidence="5">The sequence shown here is derived from an EMBL/GenBank/DDBJ whole genome shotgun (WGS) entry which is preliminary data.</text>
</comment>
<name>A0A167FUM5_9BACL</name>
<dbReference type="KEGG" id="pcx:LPB68_18885"/>
<dbReference type="PANTHER" id="PTHR13799">
    <property type="entry name" value="NGG1 INTERACTING FACTOR 3"/>
    <property type="match status" value="1"/>
</dbReference>
<proteinExistence type="inferred from homology"/>
<dbReference type="EMBL" id="LSFN01000005">
    <property type="protein sequence ID" value="OAB76917.1"/>
    <property type="molecule type" value="Genomic_DNA"/>
</dbReference>
<sequence>MSTTISDILQALKEPVDRIEAGVDVLCYGDPNDIVTGIATAFVASHDVIVRAKSLGVNLLITHEGLFYSHFGNKQLSAEDPVVREKQKFIEESGMAIFRYHDHIHKYQPDGIMTGLLQELEWNGNVEKHTSFVTILNFDNMTVHEVANHLKNKLNIQQVRVVGDTSMPCRRVGLLVGYRGGGEQVIPLYERENLDLIIYGEGPEWETPEYVRDAVFQKRKKALIVLGHAESEWPGMKYLVNWIQSEFPSIPVHFISEKPVFQIL</sequence>
<dbReference type="PANTHER" id="PTHR13799:SF14">
    <property type="entry name" value="GTP CYCLOHYDROLASE 1 TYPE 2 HOMOLOG"/>
    <property type="match status" value="1"/>
</dbReference>
<evidence type="ECO:0000256" key="3">
    <source>
        <dbReference type="ARBA" id="ARBA00022723"/>
    </source>
</evidence>
<dbReference type="RefSeq" id="WP_068656099.1">
    <property type="nucleotide sequence ID" value="NZ_CP017770.1"/>
</dbReference>
<comment type="similarity">
    <text evidence="1">Belongs to the GTP cyclohydrolase I type 2/NIF3 family.</text>
</comment>
<evidence type="ECO:0000256" key="2">
    <source>
        <dbReference type="ARBA" id="ARBA00022112"/>
    </source>
</evidence>
<dbReference type="InterPro" id="IPR036069">
    <property type="entry name" value="DUF34/NIF3_sf"/>
</dbReference>
<evidence type="ECO:0000256" key="1">
    <source>
        <dbReference type="ARBA" id="ARBA00006964"/>
    </source>
</evidence>
<feature type="binding site" evidence="4">
    <location>
        <position position="232"/>
    </location>
    <ligand>
        <name>a divalent metal cation</name>
        <dbReference type="ChEBI" id="CHEBI:60240"/>
        <label>1</label>
    </ligand>
</feature>
<keyword evidence="6" id="KW-1185">Reference proteome</keyword>
<dbReference type="Proteomes" id="UP000077134">
    <property type="component" value="Unassembled WGS sequence"/>
</dbReference>
<dbReference type="GO" id="GO:0005737">
    <property type="term" value="C:cytoplasm"/>
    <property type="evidence" value="ECO:0007669"/>
    <property type="project" value="TreeGrafter"/>
</dbReference>